<evidence type="ECO:0000313" key="2">
    <source>
        <dbReference type="EMBL" id="MDP8147961.1"/>
    </source>
</evidence>
<proteinExistence type="predicted"/>
<keyword evidence="1" id="KW-1133">Transmembrane helix</keyword>
<protein>
    <submittedName>
        <fullName evidence="2">DUF2572 family protein</fullName>
    </submittedName>
</protein>
<evidence type="ECO:0000313" key="3">
    <source>
        <dbReference type="Proteomes" id="UP001226020"/>
    </source>
</evidence>
<organism evidence="2 3">
    <name type="scientific">Phocoenobacter atlanticus subsp. atlanticus</name>
    <dbReference type="NCBI Taxonomy" id="3061285"/>
    <lineage>
        <taxon>Bacteria</taxon>
        <taxon>Pseudomonadati</taxon>
        <taxon>Pseudomonadota</taxon>
        <taxon>Gammaproteobacteria</taxon>
        <taxon>Pasteurellales</taxon>
        <taxon>Pasteurellaceae</taxon>
        <taxon>Phocoenobacter</taxon>
        <taxon>Phocoenobacter atlanticus</taxon>
    </lineage>
</organism>
<dbReference type="InterPro" id="IPR022543">
    <property type="entry name" value="DUF2572"/>
</dbReference>
<comment type="caution">
    <text evidence="2">The sequence shown here is derived from an EMBL/GenBank/DDBJ whole genome shotgun (WGS) entry which is preliminary data.</text>
</comment>
<sequence>MKKLFNASVGLVSIILLMGILSVIFLAKDRWLNTEKITQYYYSDYLTKKFQLVDYLHQDKNALCNLHKKEEVKIEISGMIYQLFCKNINIFKIEPTKKKYVPFSDIQQYLDIEHYQEQIIHIQSLKDLPKTSLRHPSIVIADNAIDESLKKNFYGIIITNYHFDIKGKKFYGKLYSSYDNEREERNLSYKKSVIKYLKSKYGAWFYIPNSQNLLNGKK</sequence>
<feature type="transmembrane region" description="Helical" evidence="1">
    <location>
        <begin position="6"/>
        <end position="27"/>
    </location>
</feature>
<accession>A0AAW8CHM2</accession>
<keyword evidence="1" id="KW-0472">Membrane</keyword>
<keyword evidence="3" id="KW-1185">Reference proteome</keyword>
<gene>
    <name evidence="2" type="ORF">QJU57_02560</name>
</gene>
<keyword evidence="1" id="KW-0812">Transmembrane</keyword>
<evidence type="ECO:0000256" key="1">
    <source>
        <dbReference type="SAM" id="Phobius"/>
    </source>
</evidence>
<dbReference type="RefSeq" id="WP_306350993.1">
    <property type="nucleotide sequence ID" value="NZ_JASAWV010000003.1"/>
</dbReference>
<dbReference type="Proteomes" id="UP001226020">
    <property type="component" value="Unassembled WGS sequence"/>
</dbReference>
<name>A0AAW8CHM2_9PAST</name>
<dbReference type="AlphaFoldDB" id="A0AAW8CHM2"/>
<dbReference type="Pfam" id="PF10833">
    <property type="entry name" value="DUF2572"/>
    <property type="match status" value="1"/>
</dbReference>
<reference evidence="2 3" key="1">
    <citation type="journal article" date="2023" name="Front. Microbiol.">
        <title>Phylogeography and host specificity of Pasteurellaceae pathogenic to sea-farmed fish in the north-east Atlantic.</title>
        <authorList>
            <person name="Gulla S."/>
            <person name="Colquhoun D.J."/>
            <person name="Olsen A.B."/>
            <person name="Spilsberg B."/>
            <person name="Lagesen K."/>
            <person name="Aakesson C.P."/>
            <person name="Strom S."/>
            <person name="Manji F."/>
            <person name="Birkbeck T.H."/>
            <person name="Nilsen H.K."/>
        </authorList>
    </citation>
    <scope>NUCLEOTIDE SEQUENCE [LARGE SCALE GENOMIC DNA]</scope>
    <source>
        <strain evidence="2 3">NVIB3131</strain>
    </source>
</reference>
<dbReference type="EMBL" id="JASAXT010000003">
    <property type="protein sequence ID" value="MDP8147961.1"/>
    <property type="molecule type" value="Genomic_DNA"/>
</dbReference>